<dbReference type="GO" id="GO:0005576">
    <property type="term" value="C:extracellular region"/>
    <property type="evidence" value="ECO:0007669"/>
    <property type="project" value="UniProtKB-SubCell"/>
</dbReference>
<evidence type="ECO:0000256" key="15">
    <source>
        <dbReference type="PROSITE-ProRule" id="PRU01356"/>
    </source>
</evidence>
<keyword evidence="5" id="KW-0964">Secreted</keyword>
<keyword evidence="13" id="KW-0325">Glycoprotein</keyword>
<evidence type="ECO:0000256" key="17">
    <source>
        <dbReference type="SAM" id="SignalP"/>
    </source>
</evidence>
<feature type="compositionally biased region" description="Low complexity" evidence="16">
    <location>
        <begin position="113"/>
        <end position="122"/>
    </location>
</feature>
<dbReference type="GO" id="GO:0005886">
    <property type="term" value="C:plasma membrane"/>
    <property type="evidence" value="ECO:0007669"/>
    <property type="project" value="UniProtKB-SubCell"/>
</dbReference>
<feature type="compositionally biased region" description="Pro residues" evidence="16">
    <location>
        <begin position="98"/>
        <end position="112"/>
    </location>
</feature>
<dbReference type="HOGENOM" id="CLU_099566_0_0_1"/>
<reference evidence="19 20" key="1">
    <citation type="journal article" date="2014" name="Genome Announc.">
        <title>Draft genome sequence of the pathogenic fungus Scedosporium apiospermum.</title>
        <authorList>
            <person name="Vandeputte P."/>
            <person name="Ghamrawi S."/>
            <person name="Rechenmann M."/>
            <person name="Iltis A."/>
            <person name="Giraud S."/>
            <person name="Fleury M."/>
            <person name="Thornton C."/>
            <person name="Delhaes L."/>
            <person name="Meyer W."/>
            <person name="Papon N."/>
            <person name="Bouchara J.P."/>
        </authorList>
    </citation>
    <scope>NUCLEOTIDE SEQUENCE [LARGE SCALE GENOMIC DNA]</scope>
    <source>
        <strain evidence="19 20">IHEM 14462</strain>
    </source>
</reference>
<keyword evidence="11" id="KW-0472">Membrane</keyword>
<keyword evidence="12" id="KW-1015">Disulfide bond</keyword>
<evidence type="ECO:0000256" key="6">
    <source>
        <dbReference type="ARBA" id="ARBA00022617"/>
    </source>
</evidence>
<evidence type="ECO:0000256" key="16">
    <source>
        <dbReference type="SAM" id="MobiDB-lite"/>
    </source>
</evidence>
<evidence type="ECO:0000259" key="18">
    <source>
        <dbReference type="PROSITE" id="PS52012"/>
    </source>
</evidence>
<evidence type="ECO:0000256" key="2">
    <source>
        <dbReference type="ARBA" id="ARBA00004613"/>
    </source>
</evidence>
<comment type="caution">
    <text evidence="19">The sequence shown here is derived from an EMBL/GenBank/DDBJ whole genome shotgun (WGS) entry which is preliminary data.</text>
</comment>
<feature type="compositionally biased region" description="Low complexity" evidence="16">
    <location>
        <begin position="144"/>
        <end position="167"/>
    </location>
</feature>
<dbReference type="EMBL" id="JOWA01000087">
    <property type="protein sequence ID" value="KEZ44699.1"/>
    <property type="molecule type" value="Genomic_DNA"/>
</dbReference>
<dbReference type="AlphaFoldDB" id="A0A084GBI7"/>
<protein>
    <recommendedName>
        <fullName evidence="18">CFEM domain-containing protein</fullName>
    </recommendedName>
</protein>
<dbReference type="GO" id="GO:0098552">
    <property type="term" value="C:side of membrane"/>
    <property type="evidence" value="ECO:0007669"/>
    <property type="project" value="UniProtKB-KW"/>
</dbReference>
<evidence type="ECO:0000256" key="4">
    <source>
        <dbReference type="ARBA" id="ARBA00022475"/>
    </source>
</evidence>
<comment type="subcellular location">
    <subcellularLocation>
        <location evidence="1">Cell membrane</location>
        <topology evidence="1">Lipid-anchor</topology>
        <topology evidence="1">GPI-anchor</topology>
    </subcellularLocation>
    <subcellularLocation>
        <location evidence="2">Secreted</location>
    </subcellularLocation>
</comment>
<evidence type="ECO:0000256" key="12">
    <source>
        <dbReference type="ARBA" id="ARBA00023157"/>
    </source>
</evidence>
<dbReference type="VEuPathDB" id="FungiDB:SAPIO_CDS2781"/>
<dbReference type="PANTHER" id="PTHR37928">
    <property type="entry name" value="CFEM DOMAIN PROTEIN (AFU_ORTHOLOGUE AFUA_6G14090)"/>
    <property type="match status" value="1"/>
</dbReference>
<evidence type="ECO:0000256" key="5">
    <source>
        <dbReference type="ARBA" id="ARBA00022525"/>
    </source>
</evidence>
<keyword evidence="6 15" id="KW-0349">Heme</keyword>
<dbReference type="GO" id="GO:0046872">
    <property type="term" value="F:metal ion binding"/>
    <property type="evidence" value="ECO:0007669"/>
    <property type="project" value="UniProtKB-UniRule"/>
</dbReference>
<dbReference type="OMA" id="AITWAND"/>
<evidence type="ECO:0000256" key="13">
    <source>
        <dbReference type="ARBA" id="ARBA00023180"/>
    </source>
</evidence>
<proteinExistence type="inferred from homology"/>
<evidence type="ECO:0000256" key="11">
    <source>
        <dbReference type="ARBA" id="ARBA00023136"/>
    </source>
</evidence>
<dbReference type="PANTHER" id="PTHR37928:SF1">
    <property type="entry name" value="CFEM DOMAIN PROTEIN (AFU_ORTHOLOGUE AFUA_6G14090)"/>
    <property type="match status" value="1"/>
</dbReference>
<evidence type="ECO:0000256" key="9">
    <source>
        <dbReference type="ARBA" id="ARBA00022729"/>
    </source>
</evidence>
<dbReference type="Pfam" id="PF05730">
    <property type="entry name" value="CFEM"/>
    <property type="match status" value="1"/>
</dbReference>
<accession>A0A084GBI7</accession>
<keyword evidence="8 15" id="KW-0479">Metal-binding</keyword>
<feature type="region of interest" description="Disordered" evidence="16">
    <location>
        <begin position="91"/>
        <end position="169"/>
    </location>
</feature>
<comment type="similarity">
    <text evidence="3">Belongs to the RBT5 family.</text>
</comment>
<dbReference type="RefSeq" id="XP_016644498.1">
    <property type="nucleotide sequence ID" value="XM_016785716.1"/>
</dbReference>
<feature type="domain" description="CFEM" evidence="18">
    <location>
        <begin position="1"/>
        <end position="111"/>
    </location>
</feature>
<feature type="signal peptide" evidence="17">
    <location>
        <begin position="1"/>
        <end position="16"/>
    </location>
</feature>
<evidence type="ECO:0000256" key="14">
    <source>
        <dbReference type="ARBA" id="ARBA00023288"/>
    </source>
</evidence>
<evidence type="ECO:0000256" key="7">
    <source>
        <dbReference type="ARBA" id="ARBA00022622"/>
    </source>
</evidence>
<keyword evidence="9 17" id="KW-0732">Signal</keyword>
<evidence type="ECO:0000313" key="20">
    <source>
        <dbReference type="Proteomes" id="UP000028545"/>
    </source>
</evidence>
<dbReference type="InterPro" id="IPR008427">
    <property type="entry name" value="Extracellular_membr_CFEM_dom"/>
</dbReference>
<dbReference type="InterPro" id="IPR051735">
    <property type="entry name" value="CFEM_domain"/>
</dbReference>
<keyword evidence="10 15" id="KW-0408">Iron</keyword>
<name>A0A084GBI7_PSEDA</name>
<evidence type="ECO:0000256" key="3">
    <source>
        <dbReference type="ARBA" id="ARBA00010031"/>
    </source>
</evidence>
<dbReference type="PROSITE" id="PS52012">
    <property type="entry name" value="CFEM"/>
    <property type="match status" value="1"/>
</dbReference>
<comment type="caution">
    <text evidence="15">Lacks conserved residue(s) required for the propagation of feature annotation.</text>
</comment>
<organism evidence="19 20">
    <name type="scientific">Pseudallescheria apiosperma</name>
    <name type="common">Scedosporium apiospermum</name>
    <dbReference type="NCBI Taxonomy" id="563466"/>
    <lineage>
        <taxon>Eukaryota</taxon>
        <taxon>Fungi</taxon>
        <taxon>Dikarya</taxon>
        <taxon>Ascomycota</taxon>
        <taxon>Pezizomycotina</taxon>
        <taxon>Sordariomycetes</taxon>
        <taxon>Hypocreomycetidae</taxon>
        <taxon>Microascales</taxon>
        <taxon>Microascaceae</taxon>
        <taxon>Scedosporium</taxon>
    </lineage>
</organism>
<sequence>MKTATFAAITMASVAAAIPMCAINCFTNVITEHPPLDCTEPDMYHCFCKMPSLQQYFLECSYSSGTCATEAEGAEAVAFGVDLCSQLGLPITIDTKPPTKPTSTPPTEPTTQPPAETTGSEPEPTESKDPEPEPTASDDTSVEPTGSASASASGTGSGPVPSGTSGSDTPVIVNAANGKAVSGLLAAAGLVAALI</sequence>
<evidence type="ECO:0000313" key="19">
    <source>
        <dbReference type="EMBL" id="KEZ44699.1"/>
    </source>
</evidence>
<dbReference type="KEGG" id="sapo:SAPIO_CDS2781"/>
<dbReference type="GeneID" id="27721853"/>
<evidence type="ECO:0000256" key="10">
    <source>
        <dbReference type="ARBA" id="ARBA00023004"/>
    </source>
</evidence>
<evidence type="ECO:0000256" key="8">
    <source>
        <dbReference type="ARBA" id="ARBA00022723"/>
    </source>
</evidence>
<feature type="chain" id="PRO_5001775547" description="CFEM domain-containing protein" evidence="17">
    <location>
        <begin position="17"/>
        <end position="195"/>
    </location>
</feature>
<keyword evidence="7" id="KW-0336">GPI-anchor</keyword>
<evidence type="ECO:0000256" key="1">
    <source>
        <dbReference type="ARBA" id="ARBA00004609"/>
    </source>
</evidence>
<feature type="binding site" description="axial binding residue" evidence="15">
    <location>
        <position position="42"/>
    </location>
    <ligand>
        <name>heme</name>
        <dbReference type="ChEBI" id="CHEBI:30413"/>
    </ligand>
    <ligandPart>
        <name>Fe</name>
        <dbReference type="ChEBI" id="CHEBI:18248"/>
    </ligandPart>
</feature>
<gene>
    <name evidence="19" type="ORF">SAPIO_CDS2781</name>
</gene>
<keyword evidence="14" id="KW-0449">Lipoprotein</keyword>
<keyword evidence="20" id="KW-1185">Reference proteome</keyword>
<dbReference type="Proteomes" id="UP000028545">
    <property type="component" value="Unassembled WGS sequence"/>
</dbReference>
<keyword evidence="4" id="KW-1003">Cell membrane</keyword>
<dbReference type="OrthoDB" id="5244065at2759"/>